<name>A0A553MLA5_9TELE</name>
<organism evidence="2 3">
    <name type="scientific">Danionella cerebrum</name>
    <dbReference type="NCBI Taxonomy" id="2873325"/>
    <lineage>
        <taxon>Eukaryota</taxon>
        <taxon>Metazoa</taxon>
        <taxon>Chordata</taxon>
        <taxon>Craniata</taxon>
        <taxon>Vertebrata</taxon>
        <taxon>Euteleostomi</taxon>
        <taxon>Actinopterygii</taxon>
        <taxon>Neopterygii</taxon>
        <taxon>Teleostei</taxon>
        <taxon>Ostariophysi</taxon>
        <taxon>Cypriniformes</taxon>
        <taxon>Danionidae</taxon>
        <taxon>Danioninae</taxon>
        <taxon>Danionella</taxon>
    </lineage>
</organism>
<feature type="region of interest" description="Disordered" evidence="1">
    <location>
        <begin position="365"/>
        <end position="398"/>
    </location>
</feature>
<evidence type="ECO:0000313" key="3">
    <source>
        <dbReference type="Proteomes" id="UP000316079"/>
    </source>
</evidence>
<evidence type="ECO:0000313" key="2">
    <source>
        <dbReference type="EMBL" id="TRY53962.1"/>
    </source>
</evidence>
<dbReference type="STRING" id="623744.A0A553MLA5"/>
<dbReference type="Proteomes" id="UP000316079">
    <property type="component" value="Unassembled WGS sequence"/>
</dbReference>
<evidence type="ECO:0000256" key="1">
    <source>
        <dbReference type="SAM" id="MobiDB-lite"/>
    </source>
</evidence>
<reference evidence="2 3" key="1">
    <citation type="journal article" date="2019" name="Sci. Data">
        <title>Hybrid genome assembly and annotation of Danionella translucida.</title>
        <authorList>
            <person name="Kadobianskyi M."/>
            <person name="Schulze L."/>
            <person name="Schuelke M."/>
            <person name="Judkewitz B."/>
        </authorList>
    </citation>
    <scope>NUCLEOTIDE SEQUENCE [LARGE SCALE GENOMIC DNA]</scope>
    <source>
        <strain evidence="2 3">Bolton</strain>
    </source>
</reference>
<comment type="caution">
    <text evidence="2">The sequence shown here is derived from an EMBL/GenBank/DDBJ whole genome shotgun (WGS) entry which is preliminary data.</text>
</comment>
<protein>
    <submittedName>
        <fullName evidence="2">Uncharacterized protein</fullName>
    </submittedName>
</protein>
<dbReference type="AlphaFoldDB" id="A0A553MLA5"/>
<feature type="non-terminal residue" evidence="2">
    <location>
        <position position="1"/>
    </location>
</feature>
<accession>A0A553MLA5</accession>
<gene>
    <name evidence="2" type="ORF">DNTS_029804</name>
</gene>
<dbReference type="OrthoDB" id="8956920at2759"/>
<sequence length="797" mass="87924">QTGNLLVWQDQALKSPDNASGQELSLFPNAQRRYHGVSDSDVSGWKKLQRHWQQRYDLNPMSTVDRLIGMNPKEVFHLSHCPSYPQSVAIGFYEHGEMLNFPYHWMDVMYHMRDAYVLPLRWWGLPVKMSCSSPSSTVSAPTVSCYTTGMIVRLPVEVSENLMVKVRDEWQPILRASAKCGYSLVSHPGSAVIHAPYMPCTEPKDGMFTISMAIDRIFNLSCPGMSLGFPSNVPSETPIFKPQDAIPSTLAPTTVVPTTTVVTTTTESSLPIRLPFPPIPFRPDHPKFKPLVYFPPTASPTVVPLEPNILVPPTAMTQRLPLYLQHPQSWSSCNDKSCIKLNPGFRPLDSFTDLQKPTSIPPKPFVPAGQWPPTFSRSDLPDSLHRKGKPAKAPLRPVSAPQKDYSAWMSGPKFPHLWYKLFSPHVEVQHLPTEVPPNVPVSTTLPTASLPLQGVKQTETSNSQAPGSVPPASLSFNPNVVAHAPIEAAQNASNVSHLHSLPCLTFCPGSSSVYYHPNFHHSSKPLQVSSLGTPSLVKTEGKAWLSPVSTGSNPITHIQGLGYNYGPASSHFSNSDPTPLPVNNVPTVPESSTPSTEPTKCPFLSKKWKLKAPASASTLKTSHGDRFVDLLQREPFRPWRMTVEDQNLGETSDSEMQSFFDPLSSNTRPMTIPSVEKMVSNGFSKTLLTPVGSTNLGTEHLDQTAPSSSDLAMAGSHIKGWDYQFPESQSPSDYSFNPQSHQLEQPHVKGSFMGSFNNPMLNHDVVPVVNPHPYNPQRTDSVVPGFKHQKFRWISVG</sequence>
<keyword evidence="3" id="KW-1185">Reference proteome</keyword>
<proteinExistence type="predicted"/>
<dbReference type="EMBL" id="SRMA01027394">
    <property type="protein sequence ID" value="TRY53962.1"/>
    <property type="molecule type" value="Genomic_DNA"/>
</dbReference>